<feature type="transmembrane region" description="Helical" evidence="1">
    <location>
        <begin position="57"/>
        <end position="78"/>
    </location>
</feature>
<comment type="caution">
    <text evidence="2">The sequence shown here is derived from an EMBL/GenBank/DDBJ whole genome shotgun (WGS) entry which is preliminary data.</text>
</comment>
<dbReference type="EMBL" id="BAABFO010000010">
    <property type="protein sequence ID" value="GAA4333031.1"/>
    <property type="molecule type" value="Genomic_DNA"/>
</dbReference>
<keyword evidence="1" id="KW-0812">Transmembrane</keyword>
<keyword evidence="1" id="KW-1133">Transmembrane helix</keyword>
<keyword evidence="3" id="KW-1185">Reference proteome</keyword>
<reference evidence="3" key="1">
    <citation type="journal article" date="2019" name="Int. J. Syst. Evol. Microbiol.">
        <title>The Global Catalogue of Microorganisms (GCM) 10K type strain sequencing project: providing services to taxonomists for standard genome sequencing and annotation.</title>
        <authorList>
            <consortium name="The Broad Institute Genomics Platform"/>
            <consortium name="The Broad Institute Genome Sequencing Center for Infectious Disease"/>
            <person name="Wu L."/>
            <person name="Ma J."/>
        </authorList>
    </citation>
    <scope>NUCLEOTIDE SEQUENCE [LARGE SCALE GENOMIC DNA]</scope>
    <source>
        <strain evidence="3">JCM 17666</strain>
    </source>
</reference>
<evidence type="ECO:0000256" key="1">
    <source>
        <dbReference type="SAM" id="Phobius"/>
    </source>
</evidence>
<gene>
    <name evidence="2" type="ORF">GCM10023144_23800</name>
</gene>
<accession>A0ABP8H1G9</accession>
<keyword evidence="1" id="KW-0472">Membrane</keyword>
<evidence type="ECO:0000313" key="3">
    <source>
        <dbReference type="Proteomes" id="UP001501671"/>
    </source>
</evidence>
<dbReference type="RefSeq" id="WP_345249632.1">
    <property type="nucleotide sequence ID" value="NZ_BAABFO010000010.1"/>
</dbReference>
<sequence>MYEDASQPGDGPAPYPVIRALLARKRRIPPAGGIAAVLLGCWLGWRTGFAELYPIAVLLGAAAYFALKVAVEVVELVADTLMPR</sequence>
<proteinExistence type="predicted"/>
<evidence type="ECO:0000313" key="2">
    <source>
        <dbReference type="EMBL" id="GAA4333031.1"/>
    </source>
</evidence>
<organism evidence="2 3">
    <name type="scientific">Pigmentiphaga soli</name>
    <dbReference type="NCBI Taxonomy" id="1007095"/>
    <lineage>
        <taxon>Bacteria</taxon>
        <taxon>Pseudomonadati</taxon>
        <taxon>Pseudomonadota</taxon>
        <taxon>Betaproteobacteria</taxon>
        <taxon>Burkholderiales</taxon>
        <taxon>Alcaligenaceae</taxon>
        <taxon>Pigmentiphaga</taxon>
    </lineage>
</organism>
<dbReference type="Proteomes" id="UP001501671">
    <property type="component" value="Unassembled WGS sequence"/>
</dbReference>
<protein>
    <submittedName>
        <fullName evidence="2">Uncharacterized protein</fullName>
    </submittedName>
</protein>
<name>A0ABP8H1G9_9BURK</name>
<feature type="transmembrane region" description="Helical" evidence="1">
    <location>
        <begin position="28"/>
        <end position="45"/>
    </location>
</feature>